<name>A0A3N2GQ79_9PSEU</name>
<dbReference type="EMBL" id="RKHY01000001">
    <property type="protein sequence ID" value="ROS38761.1"/>
    <property type="molecule type" value="Genomic_DNA"/>
</dbReference>
<keyword evidence="2" id="KW-1185">Reference proteome</keyword>
<reference evidence="1 2" key="1">
    <citation type="submission" date="2018-11" db="EMBL/GenBank/DDBJ databases">
        <title>Sequencing the genomes of 1000 actinobacteria strains.</title>
        <authorList>
            <person name="Klenk H.-P."/>
        </authorList>
    </citation>
    <scope>NUCLEOTIDE SEQUENCE [LARGE SCALE GENOMIC DNA]</scope>
    <source>
        <strain evidence="1 2">DSM 44348</strain>
    </source>
</reference>
<dbReference type="Gene3D" id="3.20.20.60">
    <property type="entry name" value="Phosphoenolpyruvate-binding domains"/>
    <property type="match status" value="1"/>
</dbReference>
<comment type="caution">
    <text evidence="1">The sequence shown here is derived from an EMBL/GenBank/DDBJ whole genome shotgun (WGS) entry which is preliminary data.</text>
</comment>
<evidence type="ECO:0000313" key="2">
    <source>
        <dbReference type="Proteomes" id="UP000274843"/>
    </source>
</evidence>
<dbReference type="GeneID" id="301842508"/>
<proteinExistence type="predicted"/>
<protein>
    <submittedName>
        <fullName evidence="1">Uncharacterized protein</fullName>
    </submittedName>
</protein>
<gene>
    <name evidence="1" type="ORF">EDD35_1049</name>
</gene>
<accession>A0A3N2GQ79</accession>
<dbReference type="Proteomes" id="UP000274843">
    <property type="component" value="Unassembled WGS sequence"/>
</dbReference>
<dbReference type="InterPro" id="IPR040442">
    <property type="entry name" value="Pyrv_kinase-like_dom_sf"/>
</dbReference>
<sequence>MSAPALTLLYVPADRPDRVVKALDSAADVVLVELGFPLSVVARLREGGAV</sequence>
<organism evidence="1 2">
    <name type="scientific">Amycolatopsis thermoflava</name>
    <dbReference type="NCBI Taxonomy" id="84480"/>
    <lineage>
        <taxon>Bacteria</taxon>
        <taxon>Bacillati</taxon>
        <taxon>Actinomycetota</taxon>
        <taxon>Actinomycetes</taxon>
        <taxon>Pseudonocardiales</taxon>
        <taxon>Pseudonocardiaceae</taxon>
        <taxon>Amycolatopsis</taxon>
        <taxon>Amycolatopsis methanolica group</taxon>
    </lineage>
</organism>
<evidence type="ECO:0000313" key="1">
    <source>
        <dbReference type="EMBL" id="ROS38761.1"/>
    </source>
</evidence>
<dbReference type="AlphaFoldDB" id="A0A3N2GQ79"/>
<dbReference type="RefSeq" id="WP_231960594.1">
    <property type="nucleotide sequence ID" value="NZ_RKHY01000001.1"/>
</dbReference>